<evidence type="ECO:0000256" key="1">
    <source>
        <dbReference type="ARBA" id="ARBA00023180"/>
    </source>
</evidence>
<feature type="domain" description="IPT/TIG" evidence="3">
    <location>
        <begin position="30"/>
        <end position="101"/>
    </location>
</feature>
<reference evidence="4 5" key="1">
    <citation type="journal article" date="2018" name="Genome Biol. Evol.">
        <title>Multiple Roots of Fruiting Body Formation in Amoebozoa.</title>
        <authorList>
            <person name="Hillmann F."/>
            <person name="Forbes G."/>
            <person name="Novohradska S."/>
            <person name="Ferling I."/>
            <person name="Riege K."/>
            <person name="Groth M."/>
            <person name="Westermann M."/>
            <person name="Marz M."/>
            <person name="Spaller T."/>
            <person name="Winckler T."/>
            <person name="Schaap P."/>
            <person name="Glockner G."/>
        </authorList>
    </citation>
    <scope>NUCLEOTIDE SEQUENCE [LARGE SCALE GENOMIC DNA]</scope>
    <source>
        <strain evidence="4 5">Jena</strain>
    </source>
</reference>
<evidence type="ECO:0000259" key="3">
    <source>
        <dbReference type="Pfam" id="PF01833"/>
    </source>
</evidence>
<dbReference type="InterPro" id="IPR052014">
    <property type="entry name" value="Dictyostelium_Tiger"/>
</dbReference>
<dbReference type="OrthoDB" id="20492at2759"/>
<evidence type="ECO:0000313" key="5">
    <source>
        <dbReference type="Proteomes" id="UP000241769"/>
    </source>
</evidence>
<protein>
    <recommendedName>
        <fullName evidence="3">IPT/TIG domain-containing protein</fullName>
    </recommendedName>
</protein>
<dbReference type="PROSITE" id="PS51257">
    <property type="entry name" value="PROKAR_LIPOPROTEIN"/>
    <property type="match status" value="1"/>
</dbReference>
<organism evidence="4 5">
    <name type="scientific">Planoprotostelium fungivorum</name>
    <dbReference type="NCBI Taxonomy" id="1890364"/>
    <lineage>
        <taxon>Eukaryota</taxon>
        <taxon>Amoebozoa</taxon>
        <taxon>Evosea</taxon>
        <taxon>Variosea</taxon>
        <taxon>Cavosteliida</taxon>
        <taxon>Cavosteliaceae</taxon>
        <taxon>Planoprotostelium</taxon>
    </lineage>
</organism>
<comment type="caution">
    <text evidence="4">The sequence shown here is derived from an EMBL/GenBank/DDBJ whole genome shotgun (WGS) entry which is preliminary data.</text>
</comment>
<dbReference type="AlphaFoldDB" id="A0A2P6NHT5"/>
<proteinExistence type="predicted"/>
<evidence type="ECO:0000256" key="2">
    <source>
        <dbReference type="SAM" id="SignalP"/>
    </source>
</evidence>
<dbReference type="Pfam" id="PF01833">
    <property type="entry name" value="TIG"/>
    <property type="match status" value="1"/>
</dbReference>
<gene>
    <name evidence="4" type="ORF">PROFUN_04375</name>
</gene>
<dbReference type="Pfam" id="PF13620">
    <property type="entry name" value="CarboxypepD_reg"/>
    <property type="match status" value="1"/>
</dbReference>
<dbReference type="Gene3D" id="2.60.40.10">
    <property type="entry name" value="Immunoglobulins"/>
    <property type="match status" value="1"/>
</dbReference>
<dbReference type="Proteomes" id="UP000241769">
    <property type="component" value="Unassembled WGS sequence"/>
</dbReference>
<dbReference type="InterPro" id="IPR013783">
    <property type="entry name" value="Ig-like_fold"/>
</dbReference>
<dbReference type="InterPro" id="IPR002909">
    <property type="entry name" value="IPT_dom"/>
</dbReference>
<dbReference type="EMBL" id="MDYQ01000081">
    <property type="protein sequence ID" value="PRP83501.1"/>
    <property type="molecule type" value="Genomic_DNA"/>
</dbReference>
<sequence>MKRAAILFALFVTSTLACIEILMVLPDIGGVVTTGGTLTLTGIFVGLNPNFQVVIDGVTACNNAKQLDLSTITCEAPAGLGMGHRITVKDDQNSANYNFNYGYPVITSVSDVPTTGGRVYIEGVNFYNNINYVQPFANGQPCLNPKFEQEHTKISCDAVAGNGTAYIHLFIHNDAVYTTFNYVTVEPRFTVAGFVKNAVNNQILPNVPVSLLGSSNSSTTSDDQGAFKFVNVAAGSWQLTASLNGFSDILKSISVQENIAIGTTADLFMSPIIVDKTVRAVLNWGAYPVDLDSHYYTDTCEVYYAACDKFTSGCRSGLDYFQHKQRCQNSTLDVDKNTSFGPETVTIHDIMGTYFVYWFPNLQNPTNKPEPVDWARSNATVTVYGINLPSTGVQFTPPATLGTSPIWNVFTVNGSQPTQIDQTLSTWTNESFNTEAIAFDVFLFILHPTQFLVQTNDVVVFFDELFVSLGHVSVHAVAMFCNFYSLLKLLWRWTNFVVDRQSSFLLTQIDVRYVRRDYSMHETQEAFKYICVGCGLCRIVSGKTIPHQKQVFATKHYVHNLCLRCSEYWRDHVRMYPSLRSQITSTLGVVSFSV</sequence>
<accession>A0A2P6NHT5</accession>
<dbReference type="SUPFAM" id="SSF49452">
    <property type="entry name" value="Starch-binding domain-like"/>
    <property type="match status" value="1"/>
</dbReference>
<dbReference type="PANTHER" id="PTHR31341">
    <property type="entry name" value="IPT/TIG DOMAIN-CONTAINING PROTEIN-RELATED-RELATED"/>
    <property type="match status" value="1"/>
</dbReference>
<keyword evidence="2" id="KW-0732">Signal</keyword>
<dbReference type="InterPro" id="IPR013784">
    <property type="entry name" value="Carb-bd-like_fold"/>
</dbReference>
<dbReference type="InParanoid" id="A0A2P6NHT5"/>
<feature type="signal peptide" evidence="2">
    <location>
        <begin position="1"/>
        <end position="17"/>
    </location>
</feature>
<dbReference type="GO" id="GO:0030246">
    <property type="term" value="F:carbohydrate binding"/>
    <property type="evidence" value="ECO:0007669"/>
    <property type="project" value="InterPro"/>
</dbReference>
<feature type="chain" id="PRO_5015157738" description="IPT/TIG domain-containing protein" evidence="2">
    <location>
        <begin position="18"/>
        <end position="594"/>
    </location>
</feature>
<keyword evidence="5" id="KW-1185">Reference proteome</keyword>
<dbReference type="Gene3D" id="2.60.40.1120">
    <property type="entry name" value="Carboxypeptidase-like, regulatory domain"/>
    <property type="match status" value="1"/>
</dbReference>
<evidence type="ECO:0000313" key="4">
    <source>
        <dbReference type="EMBL" id="PRP83501.1"/>
    </source>
</evidence>
<name>A0A2P6NHT5_9EUKA</name>
<keyword evidence="1" id="KW-0325">Glycoprotein</keyword>